<dbReference type="GO" id="GO:0003700">
    <property type="term" value="F:DNA-binding transcription factor activity"/>
    <property type="evidence" value="ECO:0007669"/>
    <property type="project" value="InterPro"/>
</dbReference>
<dbReference type="PANTHER" id="PTHR43537:SF39">
    <property type="entry name" value="HTH-TYPE TRANSCRIPTIONAL REGULATOR MCBR"/>
    <property type="match status" value="1"/>
</dbReference>
<proteinExistence type="predicted"/>
<keyword evidence="6" id="KW-1185">Reference proteome</keyword>
<dbReference type="PROSITE" id="PS50949">
    <property type="entry name" value="HTH_GNTR"/>
    <property type="match status" value="1"/>
</dbReference>
<keyword evidence="1" id="KW-0805">Transcription regulation</keyword>
<dbReference type="Proteomes" id="UP000199382">
    <property type="component" value="Unassembled WGS sequence"/>
</dbReference>
<dbReference type="Pfam" id="PF07729">
    <property type="entry name" value="FCD"/>
    <property type="match status" value="1"/>
</dbReference>
<dbReference type="InterPro" id="IPR000524">
    <property type="entry name" value="Tscrpt_reg_HTH_GntR"/>
</dbReference>
<dbReference type="Pfam" id="PF00392">
    <property type="entry name" value="GntR"/>
    <property type="match status" value="1"/>
</dbReference>
<keyword evidence="3" id="KW-0804">Transcription</keyword>
<organism evidence="5 6">
    <name type="scientific">Aliiruegeria lutimaris</name>
    <dbReference type="NCBI Taxonomy" id="571298"/>
    <lineage>
        <taxon>Bacteria</taxon>
        <taxon>Pseudomonadati</taxon>
        <taxon>Pseudomonadota</taxon>
        <taxon>Alphaproteobacteria</taxon>
        <taxon>Rhodobacterales</taxon>
        <taxon>Roseobacteraceae</taxon>
        <taxon>Aliiruegeria</taxon>
    </lineage>
</organism>
<evidence type="ECO:0000313" key="5">
    <source>
        <dbReference type="EMBL" id="SDL10987.1"/>
    </source>
</evidence>
<dbReference type="AlphaFoldDB" id="A0A1G9HDK0"/>
<reference evidence="5 6" key="1">
    <citation type="submission" date="2016-10" db="EMBL/GenBank/DDBJ databases">
        <authorList>
            <person name="de Groot N.N."/>
        </authorList>
    </citation>
    <scope>NUCLEOTIDE SEQUENCE [LARGE SCALE GENOMIC DNA]</scope>
    <source>
        <strain evidence="5 6">DSM 25294</strain>
    </source>
</reference>
<dbReference type="SMART" id="SM00345">
    <property type="entry name" value="HTH_GNTR"/>
    <property type="match status" value="1"/>
</dbReference>
<dbReference type="Gene3D" id="1.20.120.530">
    <property type="entry name" value="GntR ligand-binding domain-like"/>
    <property type="match status" value="1"/>
</dbReference>
<dbReference type="PANTHER" id="PTHR43537">
    <property type="entry name" value="TRANSCRIPTIONAL REGULATOR, GNTR FAMILY"/>
    <property type="match status" value="1"/>
</dbReference>
<protein>
    <submittedName>
        <fullName evidence="5">Transcriptional regulator, GntR family</fullName>
    </submittedName>
</protein>
<dbReference type="OrthoDB" id="9815654at2"/>
<accession>A0A1G9HDK0</accession>
<evidence type="ECO:0000256" key="2">
    <source>
        <dbReference type="ARBA" id="ARBA00023125"/>
    </source>
</evidence>
<gene>
    <name evidence="5" type="ORF">SAMN04488026_10683</name>
</gene>
<evidence type="ECO:0000256" key="3">
    <source>
        <dbReference type="ARBA" id="ARBA00023163"/>
    </source>
</evidence>
<evidence type="ECO:0000259" key="4">
    <source>
        <dbReference type="PROSITE" id="PS50949"/>
    </source>
</evidence>
<dbReference type="STRING" id="571298.SAMN04488026_10683"/>
<dbReference type="InterPro" id="IPR011711">
    <property type="entry name" value="GntR_C"/>
</dbReference>
<dbReference type="InterPro" id="IPR036390">
    <property type="entry name" value="WH_DNA-bd_sf"/>
</dbReference>
<dbReference type="SUPFAM" id="SSF48008">
    <property type="entry name" value="GntR ligand-binding domain-like"/>
    <property type="match status" value="1"/>
</dbReference>
<evidence type="ECO:0000313" key="6">
    <source>
        <dbReference type="Proteomes" id="UP000199382"/>
    </source>
</evidence>
<feature type="domain" description="HTH gntR-type" evidence="4">
    <location>
        <begin position="16"/>
        <end position="83"/>
    </location>
</feature>
<dbReference type="SMART" id="SM00895">
    <property type="entry name" value="FCD"/>
    <property type="match status" value="1"/>
</dbReference>
<dbReference type="CDD" id="cd07377">
    <property type="entry name" value="WHTH_GntR"/>
    <property type="match status" value="1"/>
</dbReference>
<evidence type="ECO:0000256" key="1">
    <source>
        <dbReference type="ARBA" id="ARBA00023015"/>
    </source>
</evidence>
<dbReference type="SUPFAM" id="SSF46785">
    <property type="entry name" value="Winged helix' DNA-binding domain"/>
    <property type="match status" value="1"/>
</dbReference>
<keyword evidence="2" id="KW-0238">DNA-binding</keyword>
<dbReference type="Gene3D" id="1.10.10.10">
    <property type="entry name" value="Winged helix-like DNA-binding domain superfamily/Winged helix DNA-binding domain"/>
    <property type="match status" value="1"/>
</dbReference>
<dbReference type="EMBL" id="FNEK01000068">
    <property type="protein sequence ID" value="SDL10987.1"/>
    <property type="molecule type" value="Genomic_DNA"/>
</dbReference>
<dbReference type="GO" id="GO:0003677">
    <property type="term" value="F:DNA binding"/>
    <property type="evidence" value="ECO:0007669"/>
    <property type="project" value="UniProtKB-KW"/>
</dbReference>
<dbReference type="InterPro" id="IPR008920">
    <property type="entry name" value="TF_FadR/GntR_C"/>
</dbReference>
<name>A0A1G9HDK0_9RHOB</name>
<sequence length="227" mass="25048">MTAARTGAKIAPVEQTNLRESAYRSLHDAFTRGEFAPGDSLSLRSLAAQLGISMTPVREAVRRLVAEGALIDTRSRKLLVPPFNARRMADLKSARLAIEGLILDQAMERINPGRIAALKDILERPAAPDQTGPDLVRNYDFHFTLYRMSGSDVLLPMVEALWVQYGAYLNLIIHQEAASRVIEHEHHVAIIDALECGDRDAAMAALTDDIERSFALLGVTYTEAEQP</sequence>
<dbReference type="InterPro" id="IPR036388">
    <property type="entry name" value="WH-like_DNA-bd_sf"/>
</dbReference>
<dbReference type="RefSeq" id="WP_093162542.1">
    <property type="nucleotide sequence ID" value="NZ_FNEK01000068.1"/>
</dbReference>